<gene>
    <name evidence="2" type="ORF">ACFYXQ_19830</name>
</gene>
<evidence type="ECO:0000259" key="1">
    <source>
        <dbReference type="Pfam" id="PF02036"/>
    </source>
</evidence>
<name>A0ABW6S160_9NOCA</name>
<keyword evidence="3" id="KW-1185">Reference proteome</keyword>
<evidence type="ECO:0000313" key="3">
    <source>
        <dbReference type="Proteomes" id="UP001601992"/>
    </source>
</evidence>
<protein>
    <submittedName>
        <fullName evidence="2">SCP2 sterol-binding domain-containing protein</fullName>
    </submittedName>
</protein>
<dbReference type="Pfam" id="PF02036">
    <property type="entry name" value="SCP2"/>
    <property type="match status" value="1"/>
</dbReference>
<organism evidence="2 3">
    <name type="scientific">Nocardia jiangxiensis</name>
    <dbReference type="NCBI Taxonomy" id="282685"/>
    <lineage>
        <taxon>Bacteria</taxon>
        <taxon>Bacillati</taxon>
        <taxon>Actinomycetota</taxon>
        <taxon>Actinomycetes</taxon>
        <taxon>Mycobacteriales</taxon>
        <taxon>Nocardiaceae</taxon>
        <taxon>Nocardia</taxon>
    </lineage>
</organism>
<evidence type="ECO:0000313" key="2">
    <source>
        <dbReference type="EMBL" id="MFF3570031.1"/>
    </source>
</evidence>
<reference evidence="2 3" key="1">
    <citation type="submission" date="2024-10" db="EMBL/GenBank/DDBJ databases">
        <title>The Natural Products Discovery Center: Release of the First 8490 Sequenced Strains for Exploring Actinobacteria Biosynthetic Diversity.</title>
        <authorList>
            <person name="Kalkreuter E."/>
            <person name="Kautsar S.A."/>
            <person name="Yang D."/>
            <person name="Bader C.D."/>
            <person name="Teijaro C.N."/>
            <person name="Fluegel L."/>
            <person name="Davis C.M."/>
            <person name="Simpson J.R."/>
            <person name="Lauterbach L."/>
            <person name="Steele A.D."/>
            <person name="Gui C."/>
            <person name="Meng S."/>
            <person name="Li G."/>
            <person name="Viehrig K."/>
            <person name="Ye F."/>
            <person name="Su P."/>
            <person name="Kiefer A.F."/>
            <person name="Nichols A."/>
            <person name="Cepeda A.J."/>
            <person name="Yan W."/>
            <person name="Fan B."/>
            <person name="Jiang Y."/>
            <person name="Adhikari A."/>
            <person name="Zheng C.-J."/>
            <person name="Schuster L."/>
            <person name="Cowan T.M."/>
            <person name="Smanski M.J."/>
            <person name="Chevrette M.G."/>
            <person name="De Carvalho L.P.S."/>
            <person name="Shen B."/>
        </authorList>
    </citation>
    <scope>NUCLEOTIDE SEQUENCE [LARGE SCALE GENOMIC DNA]</scope>
    <source>
        <strain evidence="2 3">NPDC002593</strain>
    </source>
</reference>
<sequence length="168" mass="18030">MNSGALDRAVAIAAESGKASRSQIEDLLSGERPRVRSVVEVLPEADLIWALGTDVGEQALRNAFDLMPSYYVAGNFDRDILVRYKVTRAPGEPVVQDVRFGPQTCGLVEPGDTPDLTVFLDGTGFVKIATGLVKGMELLMRGELEVSGDAQVAMKMEAFFGLAPAGKR</sequence>
<comment type="caution">
    <text evidence="2">The sequence shown here is derived from an EMBL/GenBank/DDBJ whole genome shotgun (WGS) entry which is preliminary data.</text>
</comment>
<accession>A0ABW6S160</accession>
<dbReference type="Gene3D" id="3.30.1050.10">
    <property type="entry name" value="SCP2 sterol-binding domain"/>
    <property type="match status" value="1"/>
</dbReference>
<dbReference type="InterPro" id="IPR003033">
    <property type="entry name" value="SCP2_sterol-bd_dom"/>
</dbReference>
<dbReference type="InterPro" id="IPR036527">
    <property type="entry name" value="SCP2_sterol-bd_dom_sf"/>
</dbReference>
<dbReference type="SUPFAM" id="SSF55718">
    <property type="entry name" value="SCP-like"/>
    <property type="match status" value="1"/>
</dbReference>
<dbReference type="Proteomes" id="UP001601992">
    <property type="component" value="Unassembled WGS sequence"/>
</dbReference>
<dbReference type="RefSeq" id="WP_040832615.1">
    <property type="nucleotide sequence ID" value="NZ_JBIAQY010000006.1"/>
</dbReference>
<dbReference type="EMBL" id="JBIAQY010000006">
    <property type="protein sequence ID" value="MFF3570031.1"/>
    <property type="molecule type" value="Genomic_DNA"/>
</dbReference>
<proteinExistence type="predicted"/>
<feature type="domain" description="SCP2" evidence="1">
    <location>
        <begin position="99"/>
        <end position="160"/>
    </location>
</feature>